<feature type="region of interest" description="Disordered" evidence="1">
    <location>
        <begin position="149"/>
        <end position="169"/>
    </location>
</feature>
<dbReference type="EMBL" id="MKZO01000047">
    <property type="protein sequence ID" value="OLS60412.1"/>
    <property type="molecule type" value="Genomic_DNA"/>
</dbReference>
<dbReference type="AlphaFoldDB" id="A0A1Q9QZE9"/>
<organism evidence="3 4">
    <name type="scientific">Pseudomonas putida</name>
    <name type="common">Arthrobacter siderocapsulatus</name>
    <dbReference type="NCBI Taxonomy" id="303"/>
    <lineage>
        <taxon>Bacteria</taxon>
        <taxon>Pseudomonadati</taxon>
        <taxon>Pseudomonadota</taxon>
        <taxon>Gammaproteobacteria</taxon>
        <taxon>Pseudomonadales</taxon>
        <taxon>Pseudomonadaceae</taxon>
        <taxon>Pseudomonas</taxon>
    </lineage>
</organism>
<keyword evidence="2" id="KW-0732">Signal</keyword>
<name>A0A1Q9QZE9_PSEPU</name>
<proteinExistence type="predicted"/>
<evidence type="ECO:0000313" key="3">
    <source>
        <dbReference type="EMBL" id="OLS60412.1"/>
    </source>
</evidence>
<protein>
    <submittedName>
        <fullName evidence="3">Uncharacterized protein</fullName>
    </submittedName>
</protein>
<dbReference type="OrthoDB" id="6901408at2"/>
<feature type="compositionally biased region" description="Basic and acidic residues" evidence="1">
    <location>
        <begin position="153"/>
        <end position="169"/>
    </location>
</feature>
<feature type="signal peptide" evidence="2">
    <location>
        <begin position="1"/>
        <end position="21"/>
    </location>
</feature>
<evidence type="ECO:0000256" key="2">
    <source>
        <dbReference type="SAM" id="SignalP"/>
    </source>
</evidence>
<sequence length="205" mass="22588">MKFAAIATSVLSLALLNTAHAGNDGNRALVEARWYTLDYLEKRLAVINPGLLKETFPGRTTYAFVDDVPGYPVKGANLLREPSQTLQGAFMRWPDPKSGNVLATAVDDLCVKNAALGLRSLYRQARQVAHPKPGQGIVIAGISTGELKSAPQDLDRTPSRNRDDIRSVRPTDEGRIRCNVYRTVTNRSTVYDISVVMRSLGAYWK</sequence>
<dbReference type="RefSeq" id="WP_075805521.1">
    <property type="nucleotide sequence ID" value="NZ_MKZO01000047.1"/>
</dbReference>
<evidence type="ECO:0000313" key="4">
    <source>
        <dbReference type="Proteomes" id="UP000186736"/>
    </source>
</evidence>
<accession>A0A1Q9QZE9</accession>
<feature type="chain" id="PRO_5012209612" evidence="2">
    <location>
        <begin position="22"/>
        <end position="205"/>
    </location>
</feature>
<dbReference type="Proteomes" id="UP000186736">
    <property type="component" value="Unassembled WGS sequence"/>
</dbReference>
<reference evidence="3 4" key="1">
    <citation type="submission" date="2016-10" db="EMBL/GenBank/DDBJ databases">
        <title>Genome Sequence of Pseudomonas putida GM4FR.</title>
        <authorList>
            <person name="Poehlein A."/>
            <person name="Wemheuer F."/>
            <person name="Hollensteiner J."/>
            <person name="Wemheuer B."/>
        </authorList>
    </citation>
    <scope>NUCLEOTIDE SEQUENCE [LARGE SCALE GENOMIC DNA]</scope>
    <source>
        <strain evidence="3 4">GM4FR</strain>
    </source>
</reference>
<gene>
    <name evidence="3" type="ORF">PSEMO_48230</name>
</gene>
<comment type="caution">
    <text evidence="3">The sequence shown here is derived from an EMBL/GenBank/DDBJ whole genome shotgun (WGS) entry which is preliminary data.</text>
</comment>
<evidence type="ECO:0000256" key="1">
    <source>
        <dbReference type="SAM" id="MobiDB-lite"/>
    </source>
</evidence>